<dbReference type="AlphaFoldDB" id="A0A0A9W3K8"/>
<keyword evidence="1" id="KW-0240">DNA-directed RNA polymerase</keyword>
<dbReference type="GO" id="GO:0000428">
    <property type="term" value="C:DNA-directed RNA polymerase complex"/>
    <property type="evidence" value="ECO:0007669"/>
    <property type="project" value="UniProtKB-KW"/>
</dbReference>
<name>A0A0A9W3K8_LYGHE</name>
<sequence>FLLRFGRASQRLRNAVGALTSKLNNEQVEWKSIKALVASRLVALDKSPGVRPVGIGECLRRIIGKCMAEATSDDATDACGERQLCGGLSSGIEGAIHTMNSLFEQNSGAGSKWGLLMVDAKNAFNSTNRILALWQARIYWPRC</sequence>
<organism evidence="1">
    <name type="scientific">Lygus hesperus</name>
    <name type="common">Western plant bug</name>
    <dbReference type="NCBI Taxonomy" id="30085"/>
    <lineage>
        <taxon>Eukaryota</taxon>
        <taxon>Metazoa</taxon>
        <taxon>Ecdysozoa</taxon>
        <taxon>Arthropoda</taxon>
        <taxon>Hexapoda</taxon>
        <taxon>Insecta</taxon>
        <taxon>Pterygota</taxon>
        <taxon>Neoptera</taxon>
        <taxon>Paraneoptera</taxon>
        <taxon>Hemiptera</taxon>
        <taxon>Heteroptera</taxon>
        <taxon>Panheteroptera</taxon>
        <taxon>Cimicomorpha</taxon>
        <taxon>Miridae</taxon>
        <taxon>Mirini</taxon>
        <taxon>Lygus</taxon>
    </lineage>
</organism>
<gene>
    <name evidence="1" type="primary">rpoC1_7</name>
    <name evidence="1" type="ORF">CM83_105534</name>
</gene>
<dbReference type="EMBL" id="GBHO01041195">
    <property type="protein sequence ID" value="JAG02409.1"/>
    <property type="molecule type" value="Transcribed_RNA"/>
</dbReference>
<proteinExistence type="predicted"/>
<evidence type="ECO:0000313" key="1">
    <source>
        <dbReference type="EMBL" id="JAG02409.1"/>
    </source>
</evidence>
<protein>
    <submittedName>
        <fullName evidence="1">DNA-directed RNA polymerase subunit beta</fullName>
    </submittedName>
</protein>
<reference evidence="1" key="2">
    <citation type="submission" date="2014-07" db="EMBL/GenBank/DDBJ databases">
        <authorList>
            <person name="Hull J."/>
        </authorList>
    </citation>
    <scope>NUCLEOTIDE SEQUENCE</scope>
</reference>
<feature type="non-terminal residue" evidence="1">
    <location>
        <position position="143"/>
    </location>
</feature>
<accession>A0A0A9W3K8</accession>
<reference evidence="1" key="1">
    <citation type="journal article" date="2014" name="PLoS ONE">
        <title>Transcriptome-Based Identification of ABC Transporters in the Western Tarnished Plant Bug Lygus hesperus.</title>
        <authorList>
            <person name="Hull J.J."/>
            <person name="Chaney K."/>
            <person name="Geib S.M."/>
            <person name="Fabrick J.A."/>
            <person name="Brent C.S."/>
            <person name="Walsh D."/>
            <person name="Lavine L.C."/>
        </authorList>
    </citation>
    <scope>NUCLEOTIDE SEQUENCE</scope>
</reference>
<feature type="non-terminal residue" evidence="1">
    <location>
        <position position="1"/>
    </location>
</feature>
<keyword evidence="1" id="KW-0804">Transcription</keyword>